<dbReference type="Proteomes" id="UP000703269">
    <property type="component" value="Unassembled WGS sequence"/>
</dbReference>
<accession>A0A9P3GJX2</accession>
<dbReference type="EMBL" id="BPQB01000065">
    <property type="protein sequence ID" value="GJE96877.1"/>
    <property type="molecule type" value="Genomic_DNA"/>
</dbReference>
<evidence type="ECO:0000313" key="2">
    <source>
        <dbReference type="Proteomes" id="UP000703269"/>
    </source>
</evidence>
<comment type="caution">
    <text evidence="1">The sequence shown here is derived from an EMBL/GenBank/DDBJ whole genome shotgun (WGS) entry which is preliminary data.</text>
</comment>
<dbReference type="OrthoDB" id="3218112at2759"/>
<proteinExistence type="predicted"/>
<organism evidence="1 2">
    <name type="scientific">Phanerochaete sordida</name>
    <dbReference type="NCBI Taxonomy" id="48140"/>
    <lineage>
        <taxon>Eukaryota</taxon>
        <taxon>Fungi</taxon>
        <taxon>Dikarya</taxon>
        <taxon>Basidiomycota</taxon>
        <taxon>Agaricomycotina</taxon>
        <taxon>Agaricomycetes</taxon>
        <taxon>Polyporales</taxon>
        <taxon>Phanerochaetaceae</taxon>
        <taxon>Phanerochaete</taxon>
    </lineage>
</organism>
<sequence>MDQEQKQTRHVTLYFEDGDLELSARKAGSDDEGCLLFCVYRAQLRRVSPVFCDMLALGGDRKEVVEMPDSAEDLAALLESVFISSSFVLRLWDTDPSRSAVELSGLVRIARKYQVDDIANVVIRHISELWPKSLAEWDKTFPTWMENRKTTATSKLIPEPASAIRFANEFNVPSILPAAFYFLAVQSAENIETAEESPHCTAARWDLTEHTMLLQLIRGRDHMRSEFLRECQRDRCIVGFHGGLPATLAATRDKCNAARAEVLLTILRGGLGNPDQGHATINAYQDICCKREMTKRATNARSEMWEGLPGFFAISLTQ</sequence>
<evidence type="ECO:0008006" key="3">
    <source>
        <dbReference type="Google" id="ProtNLM"/>
    </source>
</evidence>
<keyword evidence="2" id="KW-1185">Reference proteome</keyword>
<evidence type="ECO:0000313" key="1">
    <source>
        <dbReference type="EMBL" id="GJE96877.1"/>
    </source>
</evidence>
<gene>
    <name evidence="1" type="ORF">PsYK624_130850</name>
</gene>
<protein>
    <recommendedName>
        <fullName evidence="3">BTB domain-containing protein</fullName>
    </recommendedName>
</protein>
<name>A0A9P3GJX2_9APHY</name>
<dbReference type="AlphaFoldDB" id="A0A9P3GJX2"/>
<reference evidence="1 2" key="1">
    <citation type="submission" date="2021-08" db="EMBL/GenBank/DDBJ databases">
        <title>Draft Genome Sequence of Phanerochaete sordida strain YK-624.</title>
        <authorList>
            <person name="Mori T."/>
            <person name="Dohra H."/>
            <person name="Suzuki T."/>
            <person name="Kawagishi H."/>
            <person name="Hirai H."/>
        </authorList>
    </citation>
    <scope>NUCLEOTIDE SEQUENCE [LARGE SCALE GENOMIC DNA]</scope>
    <source>
        <strain evidence="1 2">YK-624</strain>
    </source>
</reference>